<gene>
    <name evidence="2" type="ORF">UO65_5462</name>
</gene>
<dbReference type="InterPro" id="IPR036396">
    <property type="entry name" value="Cyt_P450_sf"/>
</dbReference>
<dbReference type="Gene3D" id="1.10.630.10">
    <property type="entry name" value="Cytochrome P450"/>
    <property type="match status" value="1"/>
</dbReference>
<evidence type="ECO:0000256" key="1">
    <source>
        <dbReference type="ARBA" id="ARBA00010617"/>
    </source>
</evidence>
<reference evidence="2 3" key="1">
    <citation type="journal article" date="2014" name="Genome Announc.">
        <title>Draft Genome Sequence of the Antitrypanosomally Active Sponge-Associated Bacterium Actinokineospora sp. Strain EG49.</title>
        <authorList>
            <person name="Harjes J."/>
            <person name="Ryu T."/>
            <person name="Abdelmohsen U.R."/>
            <person name="Moitinho-Silva L."/>
            <person name="Horn H."/>
            <person name="Ravasi T."/>
            <person name="Hentschel U."/>
        </authorList>
    </citation>
    <scope>NUCLEOTIDE SEQUENCE [LARGE SCALE GENOMIC DNA]</scope>
    <source>
        <strain evidence="2 3">EG49</strain>
    </source>
</reference>
<dbReference type="Pfam" id="PF00067">
    <property type="entry name" value="p450"/>
    <property type="match status" value="2"/>
</dbReference>
<dbReference type="AlphaFoldDB" id="W7IS08"/>
<sequence length="390" mass="42497">MSGAVDRLVARFDHHDPEFTPEVAVAVHRRLREVGEPVHSAAHGGVWVLARYRHVFDALKDHGTFSSAQGVFFPRGADQPRFAPLEYDPPEHTAFRSLMRPALAAAAVRAVEPRIDRLAAEVVRPLVARGSADLVAELTTTLPLAVLATTIGFSDAARSEILELTRTTWSRMATGGQFWPQFAALLDAEIARARRDHDGTYLAELVRTEVDGAPVTDEQLRVMLVAFAIAGHETTMNTTGHLLWRLAQDPDLAARLARDPGARPAAVDESLRLDAPVDHGSRVTTREVEVGRTTIPAGSRVLLAVGAANRDPERFDDPEAFRLDRGPARHLSLGQGIHFCLGAQLGRRQIVAVLDELAAAPPMTLDGPVRRHYANGRHLNLAALPVRWGA</sequence>
<proteinExistence type="inferred from homology"/>
<dbReference type="eggNOG" id="COG2124">
    <property type="taxonomic scope" value="Bacteria"/>
</dbReference>
<dbReference type="OrthoDB" id="142769at2"/>
<dbReference type="InterPro" id="IPR001128">
    <property type="entry name" value="Cyt_P450"/>
</dbReference>
<dbReference type="PRINTS" id="PR00359">
    <property type="entry name" value="BP450"/>
</dbReference>
<keyword evidence="3" id="KW-1185">Reference proteome</keyword>
<dbReference type="GO" id="GO:0016705">
    <property type="term" value="F:oxidoreductase activity, acting on paired donors, with incorporation or reduction of molecular oxygen"/>
    <property type="evidence" value="ECO:0007669"/>
    <property type="project" value="InterPro"/>
</dbReference>
<name>W7IS08_9PSEU</name>
<protein>
    <submittedName>
        <fullName evidence="2">Putative cytochrome P450 hydroxylase</fullName>
    </submittedName>
</protein>
<dbReference type="GO" id="GO:0004497">
    <property type="term" value="F:monooxygenase activity"/>
    <property type="evidence" value="ECO:0007669"/>
    <property type="project" value="InterPro"/>
</dbReference>
<dbReference type="Proteomes" id="UP000019277">
    <property type="component" value="Unassembled WGS sequence"/>
</dbReference>
<accession>W7IS08</accession>
<comment type="similarity">
    <text evidence="1">Belongs to the cytochrome P450 family.</text>
</comment>
<dbReference type="PANTHER" id="PTHR46696:SF1">
    <property type="entry name" value="CYTOCHROME P450 YJIB-RELATED"/>
    <property type="match status" value="1"/>
</dbReference>
<evidence type="ECO:0000313" key="3">
    <source>
        <dbReference type="Proteomes" id="UP000019277"/>
    </source>
</evidence>
<organism evidence="2 3">
    <name type="scientific">Actinokineospora spheciospongiae</name>
    <dbReference type="NCBI Taxonomy" id="909613"/>
    <lineage>
        <taxon>Bacteria</taxon>
        <taxon>Bacillati</taxon>
        <taxon>Actinomycetota</taxon>
        <taxon>Actinomycetes</taxon>
        <taxon>Pseudonocardiales</taxon>
        <taxon>Pseudonocardiaceae</taxon>
        <taxon>Actinokineospora</taxon>
    </lineage>
</organism>
<evidence type="ECO:0000313" key="2">
    <source>
        <dbReference type="EMBL" id="EWC59246.1"/>
    </source>
</evidence>
<dbReference type="SUPFAM" id="SSF48264">
    <property type="entry name" value="Cytochrome P450"/>
    <property type="match status" value="1"/>
</dbReference>
<dbReference type="PANTHER" id="PTHR46696">
    <property type="entry name" value="P450, PUTATIVE (EUROFUNG)-RELATED"/>
    <property type="match status" value="1"/>
</dbReference>
<dbReference type="InterPro" id="IPR002397">
    <property type="entry name" value="Cyt_P450_B"/>
</dbReference>
<dbReference type="GO" id="GO:0005506">
    <property type="term" value="F:iron ion binding"/>
    <property type="evidence" value="ECO:0007669"/>
    <property type="project" value="InterPro"/>
</dbReference>
<dbReference type="STRING" id="909613.UO65_5462"/>
<comment type="caution">
    <text evidence="2">The sequence shown here is derived from an EMBL/GenBank/DDBJ whole genome shotgun (WGS) entry which is preliminary data.</text>
</comment>
<dbReference type="RefSeq" id="WP_052021830.1">
    <property type="nucleotide sequence ID" value="NZ_AYXG01000212.1"/>
</dbReference>
<dbReference type="EMBL" id="AYXG01000212">
    <property type="protein sequence ID" value="EWC59246.1"/>
    <property type="molecule type" value="Genomic_DNA"/>
</dbReference>
<dbReference type="GO" id="GO:0020037">
    <property type="term" value="F:heme binding"/>
    <property type="evidence" value="ECO:0007669"/>
    <property type="project" value="InterPro"/>
</dbReference>